<dbReference type="Proteomes" id="UP000298416">
    <property type="component" value="Unassembled WGS sequence"/>
</dbReference>
<organism evidence="2">
    <name type="scientific">Salvia splendens</name>
    <name type="common">Scarlet sage</name>
    <dbReference type="NCBI Taxonomy" id="180675"/>
    <lineage>
        <taxon>Eukaryota</taxon>
        <taxon>Viridiplantae</taxon>
        <taxon>Streptophyta</taxon>
        <taxon>Embryophyta</taxon>
        <taxon>Tracheophyta</taxon>
        <taxon>Spermatophyta</taxon>
        <taxon>Magnoliopsida</taxon>
        <taxon>eudicotyledons</taxon>
        <taxon>Gunneridae</taxon>
        <taxon>Pentapetalae</taxon>
        <taxon>asterids</taxon>
        <taxon>lamiids</taxon>
        <taxon>Lamiales</taxon>
        <taxon>Lamiaceae</taxon>
        <taxon>Nepetoideae</taxon>
        <taxon>Mentheae</taxon>
        <taxon>Salviinae</taxon>
        <taxon>Salvia</taxon>
        <taxon>Salvia subgen. Calosphace</taxon>
        <taxon>core Calosphace</taxon>
    </lineage>
</organism>
<reference evidence="2" key="1">
    <citation type="submission" date="2018-01" db="EMBL/GenBank/DDBJ databases">
        <authorList>
            <person name="Mao J.F."/>
        </authorList>
    </citation>
    <scope>NUCLEOTIDE SEQUENCE</scope>
    <source>
        <strain evidence="2">Huo1</strain>
        <tissue evidence="2">Leaf</tissue>
    </source>
</reference>
<evidence type="ECO:0000256" key="1">
    <source>
        <dbReference type="SAM" id="Coils"/>
    </source>
</evidence>
<proteinExistence type="predicted"/>
<evidence type="ECO:0000313" key="3">
    <source>
        <dbReference type="Proteomes" id="UP000298416"/>
    </source>
</evidence>
<feature type="coiled-coil region" evidence="1">
    <location>
        <begin position="21"/>
        <end position="48"/>
    </location>
</feature>
<accession>A0A8X9A150</accession>
<sequence length="87" mass="10047">MESWTFEFVDETRWSSGYSAFEVADEMAKRTEAEAEELSEEFTECLKLKPSPSSSQVTVDEMRTGRCRSQLLVSRSKNLLAWHNVHL</sequence>
<reference evidence="2" key="2">
    <citation type="submission" date="2020-08" db="EMBL/GenBank/DDBJ databases">
        <title>Plant Genome Project.</title>
        <authorList>
            <person name="Zhang R.-G."/>
        </authorList>
    </citation>
    <scope>NUCLEOTIDE SEQUENCE</scope>
    <source>
        <strain evidence="2">Huo1</strain>
        <tissue evidence="2">Leaf</tissue>
    </source>
</reference>
<comment type="caution">
    <text evidence="2">The sequence shown here is derived from an EMBL/GenBank/DDBJ whole genome shotgun (WGS) entry which is preliminary data.</text>
</comment>
<dbReference type="EMBL" id="PNBA02000005">
    <property type="protein sequence ID" value="KAG6423971.1"/>
    <property type="molecule type" value="Genomic_DNA"/>
</dbReference>
<keyword evidence="3" id="KW-1185">Reference proteome</keyword>
<keyword evidence="1" id="KW-0175">Coiled coil</keyword>
<name>A0A8X9A150_SALSN</name>
<dbReference type="AlphaFoldDB" id="A0A8X9A150"/>
<gene>
    <name evidence="2" type="ORF">SASPL_114380</name>
</gene>
<protein>
    <submittedName>
        <fullName evidence="2">Uncharacterized protein</fullName>
    </submittedName>
</protein>
<evidence type="ECO:0000313" key="2">
    <source>
        <dbReference type="EMBL" id="KAG6423971.1"/>
    </source>
</evidence>